<dbReference type="EMBL" id="SRYA01000042">
    <property type="protein sequence ID" value="TGY93508.1"/>
    <property type="molecule type" value="Genomic_DNA"/>
</dbReference>
<reference evidence="1" key="1">
    <citation type="submission" date="2019-04" db="EMBL/GenBank/DDBJ databases">
        <title>Microbes associate with the intestines of laboratory mice.</title>
        <authorList>
            <person name="Navarre W."/>
            <person name="Wong E."/>
            <person name="Huang K."/>
            <person name="Tropini C."/>
            <person name="Ng K."/>
            <person name="Yu B."/>
        </authorList>
    </citation>
    <scope>NUCLEOTIDE SEQUENCE</scope>
    <source>
        <strain evidence="1">NM01_1-7b</strain>
    </source>
</reference>
<accession>A0AC61RSB5</accession>
<gene>
    <name evidence="1" type="ORF">E5329_18110</name>
</gene>
<proteinExistence type="predicted"/>
<keyword evidence="2" id="KW-1185">Reference proteome</keyword>
<dbReference type="Proteomes" id="UP000304953">
    <property type="component" value="Unassembled WGS sequence"/>
</dbReference>
<sequence length="87" mass="10093">MNEPFSDIEKEELSEETVIRQMIDGITDCLASMTKEERIAWFRRSQYPHPLNFQKEIDGTVYTVNAHFNASASESIEEKTKRILLNA</sequence>
<evidence type="ECO:0000313" key="2">
    <source>
        <dbReference type="Proteomes" id="UP000304953"/>
    </source>
</evidence>
<evidence type="ECO:0000313" key="1">
    <source>
        <dbReference type="EMBL" id="TGY93508.1"/>
    </source>
</evidence>
<organism evidence="1 2">
    <name type="scientific">Petralouisia muris</name>
    <dbReference type="NCBI Taxonomy" id="3032872"/>
    <lineage>
        <taxon>Bacteria</taxon>
        <taxon>Bacillati</taxon>
        <taxon>Bacillota</taxon>
        <taxon>Clostridia</taxon>
        <taxon>Lachnospirales</taxon>
        <taxon>Lachnospiraceae</taxon>
        <taxon>Petralouisia</taxon>
    </lineage>
</organism>
<name>A0AC61RSB5_9FIRM</name>
<protein>
    <submittedName>
        <fullName evidence="1">Uncharacterized protein</fullName>
    </submittedName>
</protein>
<comment type="caution">
    <text evidence="1">The sequence shown here is derived from an EMBL/GenBank/DDBJ whole genome shotgun (WGS) entry which is preliminary data.</text>
</comment>